<protein>
    <recommendedName>
        <fullName evidence="3">DUF11 domain-containing protein</fullName>
    </recommendedName>
</protein>
<sequence>MVGVCAGISRTGADETKHERLVYNAARSGVEQMMPEETVTVFLLVRHQNEQAAQSQLVCRPGDCIVMELHAVNRGREEAADISVSHMLRDHLSYVPDTLRADQGDAKLLFRLLRWKVPSLAPQAAAKISLHLYVQKENPQHTVPLGAAYTYWQGGNRYGPQEAAGAVLYQKDAMSGHE</sequence>
<dbReference type="EMBL" id="JANCLT010000015">
    <property type="protein sequence ID" value="MCP8970870.1"/>
    <property type="molecule type" value="Genomic_DNA"/>
</dbReference>
<keyword evidence="2" id="KW-1185">Reference proteome</keyword>
<gene>
    <name evidence="1" type="ORF">NK662_20330</name>
</gene>
<name>A0AA42BR22_9BACI</name>
<accession>A0AA42BR22</accession>
<proteinExistence type="predicted"/>
<evidence type="ECO:0000313" key="1">
    <source>
        <dbReference type="EMBL" id="MCP8970870.1"/>
    </source>
</evidence>
<dbReference type="Proteomes" id="UP001156102">
    <property type="component" value="Unassembled WGS sequence"/>
</dbReference>
<reference evidence="1" key="1">
    <citation type="submission" date="2022-07" db="EMBL/GenBank/DDBJ databases">
        <authorList>
            <person name="Li W.-J."/>
            <person name="Deng Q.-Q."/>
        </authorList>
    </citation>
    <scope>NUCLEOTIDE SEQUENCE</scope>
    <source>
        <strain evidence="1">SYSU M60031</strain>
    </source>
</reference>
<evidence type="ECO:0000313" key="2">
    <source>
        <dbReference type="Proteomes" id="UP001156102"/>
    </source>
</evidence>
<evidence type="ECO:0008006" key="3">
    <source>
        <dbReference type="Google" id="ProtNLM"/>
    </source>
</evidence>
<organism evidence="1 2">
    <name type="scientific">Ectobacillus ponti</name>
    <dbReference type="NCBI Taxonomy" id="2961894"/>
    <lineage>
        <taxon>Bacteria</taxon>
        <taxon>Bacillati</taxon>
        <taxon>Bacillota</taxon>
        <taxon>Bacilli</taxon>
        <taxon>Bacillales</taxon>
        <taxon>Bacillaceae</taxon>
        <taxon>Ectobacillus</taxon>
    </lineage>
</organism>
<comment type="caution">
    <text evidence="1">The sequence shown here is derived from an EMBL/GenBank/DDBJ whole genome shotgun (WGS) entry which is preliminary data.</text>
</comment>
<dbReference type="AlphaFoldDB" id="A0AA42BR22"/>
<dbReference type="RefSeq" id="WP_254760797.1">
    <property type="nucleotide sequence ID" value="NZ_JANCLT010000015.1"/>
</dbReference>